<dbReference type="EMBL" id="LRGB01023564">
    <property type="protein sequence ID" value="KZR96822.1"/>
    <property type="molecule type" value="Genomic_DNA"/>
</dbReference>
<proteinExistence type="predicted"/>
<keyword evidence="2" id="KW-1185">Reference proteome</keyword>
<evidence type="ECO:0000313" key="2">
    <source>
        <dbReference type="Proteomes" id="UP000076858"/>
    </source>
</evidence>
<reference evidence="1 2" key="1">
    <citation type="submission" date="2016-03" db="EMBL/GenBank/DDBJ databases">
        <title>EvidentialGene: Evidence-directed Construction of Genes on Genomes.</title>
        <authorList>
            <person name="Gilbert D.G."/>
            <person name="Choi J.-H."/>
            <person name="Mockaitis K."/>
            <person name="Colbourne J."/>
            <person name="Pfrender M."/>
        </authorList>
    </citation>
    <scope>NUCLEOTIDE SEQUENCE [LARGE SCALE GENOMIC DNA]</scope>
    <source>
        <strain evidence="1 2">Xinb3</strain>
        <tissue evidence="1">Complete organism</tissue>
    </source>
</reference>
<name>A0A0P5Z5T7_9CRUS</name>
<protein>
    <submittedName>
        <fullName evidence="1">Uncharacterized protein</fullName>
    </submittedName>
</protein>
<gene>
    <name evidence="1" type="ORF">APZ42_008626</name>
</gene>
<dbReference type="Proteomes" id="UP000076858">
    <property type="component" value="Unassembled WGS sequence"/>
</dbReference>
<accession>A0A0P5Z5T7</accession>
<dbReference type="AlphaFoldDB" id="A0A0P5Z5T7"/>
<sequence length="204" mass="21629">MQKNLISLMLLVAAVTSATLDPTHVVDEVEWIPINYRIDSRVRRQVPSTDAKEETAASTNVPIIDGTTLLKDLAIVQSPTDAVRQGTSSLITLPIDTSAISLDACIFIGLKIKIIINILDPLVCSRICASDANCTHFTHEPLKSGGTCTLHSAPGLGKEWSTPAPKNSGATCGQTPNKTKCVSSDGSLINLCVDLGLKIILGLL</sequence>
<dbReference type="OrthoDB" id="6386022at2759"/>
<comment type="caution">
    <text evidence="1">The sequence shown here is derived from an EMBL/GenBank/DDBJ whole genome shotgun (WGS) entry which is preliminary data.</text>
</comment>
<evidence type="ECO:0000313" key="1">
    <source>
        <dbReference type="EMBL" id="KZR96822.1"/>
    </source>
</evidence>
<dbReference type="Gene3D" id="3.50.4.10">
    <property type="entry name" value="Hepatocyte Growth Factor"/>
    <property type="match status" value="1"/>
</dbReference>
<organism evidence="1 2">
    <name type="scientific">Daphnia magna</name>
    <dbReference type="NCBI Taxonomy" id="35525"/>
    <lineage>
        <taxon>Eukaryota</taxon>
        <taxon>Metazoa</taxon>
        <taxon>Ecdysozoa</taxon>
        <taxon>Arthropoda</taxon>
        <taxon>Crustacea</taxon>
        <taxon>Branchiopoda</taxon>
        <taxon>Diplostraca</taxon>
        <taxon>Cladocera</taxon>
        <taxon>Anomopoda</taxon>
        <taxon>Daphniidae</taxon>
        <taxon>Daphnia</taxon>
    </lineage>
</organism>